<evidence type="ECO:0000256" key="1">
    <source>
        <dbReference type="SAM" id="MobiDB-lite"/>
    </source>
</evidence>
<protein>
    <submittedName>
        <fullName evidence="2">Uncharacterized protein</fullName>
    </submittedName>
</protein>
<dbReference type="AlphaFoldDB" id="A0A6G5RM36"/>
<dbReference type="EMBL" id="CP021978">
    <property type="protein sequence ID" value="QCD59133.1"/>
    <property type="molecule type" value="Genomic_DNA"/>
</dbReference>
<evidence type="ECO:0000313" key="2">
    <source>
        <dbReference type="EMBL" id="QCD59133.1"/>
    </source>
</evidence>
<proteinExistence type="predicted"/>
<gene>
    <name evidence="2" type="ORF">CEB94_33085</name>
</gene>
<dbReference type="KEGG" id="shaw:CEB94_33085"/>
<keyword evidence="3" id="KW-1185">Reference proteome</keyword>
<organism evidence="2 3">
    <name type="scientific">Streptomyces hawaiiensis</name>
    <dbReference type="NCBI Taxonomy" id="67305"/>
    <lineage>
        <taxon>Bacteria</taxon>
        <taxon>Bacillati</taxon>
        <taxon>Actinomycetota</taxon>
        <taxon>Actinomycetes</taxon>
        <taxon>Kitasatosporales</taxon>
        <taxon>Streptomycetaceae</taxon>
        <taxon>Streptomyces</taxon>
    </lineage>
</organism>
<accession>A0A6G5RM36</accession>
<dbReference type="Proteomes" id="UP000495940">
    <property type="component" value="Chromosome"/>
</dbReference>
<sequence length="110" mass="12213">MTADLDLKSPYAHKAPAREGDGGSSSDTGWPYTVSGSDPEHFVVSPTTRRHDVTFTLLLQWAWNGRRGQIRIDDQGKPFRVTSDRNAIQLCLDRTTTRLLPQPKGKTCAS</sequence>
<evidence type="ECO:0000313" key="3">
    <source>
        <dbReference type="Proteomes" id="UP000495940"/>
    </source>
</evidence>
<reference evidence="2 3" key="1">
    <citation type="submission" date="2017-06" db="EMBL/GenBank/DDBJ databases">
        <title>Complete Genome Sequence of Streptomyces hawaiiensis NRRL 15010 and insights into acyldepsipeptides biosynthesis.</title>
        <authorList>
            <person name="Mariita R.M."/>
            <person name="Sello J.K."/>
        </authorList>
    </citation>
    <scope>NUCLEOTIDE SEQUENCE [LARGE SCALE GENOMIC DNA]</scope>
    <source>
        <strain evidence="2 3">ATCC 12236</strain>
    </source>
</reference>
<name>A0A6G5RM36_9ACTN</name>
<feature type="region of interest" description="Disordered" evidence="1">
    <location>
        <begin position="1"/>
        <end position="39"/>
    </location>
</feature>